<dbReference type="AlphaFoldDB" id="A0A9X1AD61"/>
<name>A0A9X1AD61_9HYPH</name>
<reference evidence="1" key="1">
    <citation type="journal article" date="2021" name="Microorganisms">
        <title>Phylogenomic Reconstruction and Metabolic Potential of the Genus Aminobacter.</title>
        <authorList>
            <person name="Artuso I."/>
            <person name="Turrini P."/>
            <person name="Pirolo M."/>
            <person name="Lugli G.A."/>
            <person name="Ventura M."/>
            <person name="Visca P."/>
        </authorList>
    </citation>
    <scope>NUCLEOTIDE SEQUENCE</scope>
    <source>
        <strain evidence="1">LMG 26462</strain>
    </source>
</reference>
<dbReference type="EMBL" id="JAFLWW010000005">
    <property type="protein sequence ID" value="MBT1157685.1"/>
    <property type="molecule type" value="Genomic_DNA"/>
</dbReference>
<keyword evidence="2" id="KW-1185">Reference proteome</keyword>
<proteinExistence type="predicted"/>
<organism evidence="1 2">
    <name type="scientific">Aminobacter anthyllidis</name>
    <dbReference type="NCBI Taxonomy" id="1035067"/>
    <lineage>
        <taxon>Bacteria</taxon>
        <taxon>Pseudomonadati</taxon>
        <taxon>Pseudomonadota</taxon>
        <taxon>Alphaproteobacteria</taxon>
        <taxon>Hyphomicrobiales</taxon>
        <taxon>Phyllobacteriaceae</taxon>
        <taxon>Aminobacter</taxon>
    </lineage>
</organism>
<accession>A0A9X1AD61</accession>
<evidence type="ECO:0000313" key="2">
    <source>
        <dbReference type="Proteomes" id="UP001138921"/>
    </source>
</evidence>
<gene>
    <name evidence="1" type="ORF">J1C56_18995</name>
</gene>
<protein>
    <submittedName>
        <fullName evidence="1">Uncharacterized protein</fullName>
    </submittedName>
</protein>
<comment type="caution">
    <text evidence="1">The sequence shown here is derived from an EMBL/GenBank/DDBJ whole genome shotgun (WGS) entry which is preliminary data.</text>
</comment>
<sequence length="73" mass="8282">MPDEAVQMQQIGEALVERPAHPQSSFTGWVLRKAWSFVTLASPRAHRDQRSDSMEAFDMLGGWKGPDAKRRDL</sequence>
<dbReference type="RefSeq" id="WP_214391611.1">
    <property type="nucleotide sequence ID" value="NZ_JAFLWW010000005.1"/>
</dbReference>
<reference evidence="1" key="2">
    <citation type="submission" date="2021-03" db="EMBL/GenBank/DDBJ databases">
        <authorList>
            <person name="Artuso I."/>
            <person name="Turrini P."/>
            <person name="Pirolo M."/>
            <person name="Lugli G.A."/>
            <person name="Ventura M."/>
            <person name="Visca P."/>
        </authorList>
    </citation>
    <scope>NUCLEOTIDE SEQUENCE</scope>
    <source>
        <strain evidence="1">LMG 26462</strain>
    </source>
</reference>
<evidence type="ECO:0000313" key="1">
    <source>
        <dbReference type="EMBL" id="MBT1157685.1"/>
    </source>
</evidence>
<dbReference type="Proteomes" id="UP001138921">
    <property type="component" value="Unassembled WGS sequence"/>
</dbReference>